<keyword evidence="1" id="KW-1133">Transmembrane helix</keyword>
<organism evidence="2 3">
    <name type="scientific">Segatella copri</name>
    <dbReference type="NCBI Taxonomy" id="165179"/>
    <lineage>
        <taxon>Bacteria</taxon>
        <taxon>Pseudomonadati</taxon>
        <taxon>Bacteroidota</taxon>
        <taxon>Bacteroidia</taxon>
        <taxon>Bacteroidales</taxon>
        <taxon>Prevotellaceae</taxon>
        <taxon>Segatella</taxon>
    </lineage>
</organism>
<feature type="transmembrane region" description="Helical" evidence="1">
    <location>
        <begin position="200"/>
        <end position="218"/>
    </location>
</feature>
<dbReference type="AlphaFoldDB" id="A0AA91TKG0"/>
<feature type="transmembrane region" description="Helical" evidence="1">
    <location>
        <begin position="140"/>
        <end position="162"/>
    </location>
</feature>
<feature type="transmembrane region" description="Helical" evidence="1">
    <location>
        <begin position="174"/>
        <end position="194"/>
    </location>
</feature>
<evidence type="ECO:0000256" key="1">
    <source>
        <dbReference type="SAM" id="Phobius"/>
    </source>
</evidence>
<comment type="caution">
    <text evidence="2">The sequence shown here is derived from an EMBL/GenBank/DDBJ whole genome shotgun (WGS) entry which is preliminary data.</text>
</comment>
<keyword evidence="1" id="KW-0812">Transmembrane</keyword>
<dbReference type="Proteomes" id="UP000215155">
    <property type="component" value="Unassembled WGS sequence"/>
</dbReference>
<accession>A0AA91TKG0</accession>
<protein>
    <submittedName>
        <fullName evidence="2">Uncharacterized protein</fullName>
    </submittedName>
</protein>
<evidence type="ECO:0000313" key="2">
    <source>
        <dbReference type="EMBL" id="OXL44363.1"/>
    </source>
</evidence>
<gene>
    <name evidence="2" type="ORF">CFT61_06940</name>
</gene>
<proteinExistence type="predicted"/>
<reference evidence="2 3" key="1">
    <citation type="submission" date="2017-07" db="EMBL/GenBank/DDBJ databases">
        <title>Draft genome sequence of Prevotella copri isolated from the gut of healthy adult Indian.</title>
        <authorList>
            <person name="Das B."/>
            <person name="Bag S."/>
            <person name="Ghosh T.S."/>
        </authorList>
    </citation>
    <scope>NUCLEOTIDE SEQUENCE [LARGE SCALE GENOMIC DNA]</scope>
    <source>
        <strain evidence="2 3">Indica</strain>
    </source>
</reference>
<feature type="transmembrane region" description="Helical" evidence="1">
    <location>
        <begin position="6"/>
        <end position="25"/>
    </location>
</feature>
<feature type="transmembrane region" description="Helical" evidence="1">
    <location>
        <begin position="76"/>
        <end position="96"/>
    </location>
</feature>
<name>A0AA91TKG0_9BACT</name>
<keyword evidence="1" id="KW-0472">Membrane</keyword>
<sequence length="244" mass="27587">MVMIVLKVVLALLLTLVPFVFHYVIKPKASSSPKWRSFYSFLSTKMPCIRRKAAKVKAWISYVYGKMHRSRNGRKFFILVLLVMMLVFQVVDYHAARQAYQLLGESSLLSGGMSLTPYHIRVPFLGEVMVPGSGKLLESLLYPFLTQAWVYVIALGSTMMLFSYRLADRILLRIHASSILQISLASVAILMVVVSMGRCFLLFELLMMLLMAGIIYPFPQQPSSPRGKARWQNLGSGQQEKQAA</sequence>
<evidence type="ECO:0000313" key="3">
    <source>
        <dbReference type="Proteomes" id="UP000215155"/>
    </source>
</evidence>
<dbReference type="EMBL" id="NMPZ01000008">
    <property type="protein sequence ID" value="OXL44363.1"/>
    <property type="molecule type" value="Genomic_DNA"/>
</dbReference>